<dbReference type="InterPro" id="IPR003343">
    <property type="entry name" value="Big_2"/>
</dbReference>
<proteinExistence type="predicted"/>
<dbReference type="EMBL" id="LN879430">
    <property type="protein sequence ID" value="CUH91951.1"/>
    <property type="molecule type" value="Genomic_DNA"/>
</dbReference>
<dbReference type="SUPFAM" id="SSF49373">
    <property type="entry name" value="Invasin/intimin cell-adhesion fragments"/>
    <property type="match status" value="1"/>
</dbReference>
<keyword evidence="1" id="KW-0732">Signal</keyword>
<dbReference type="RefSeq" id="WP_058257373.1">
    <property type="nucleotide sequence ID" value="NZ_LN879430.1"/>
</dbReference>
<dbReference type="OrthoDB" id="2018687at2"/>
<dbReference type="InterPro" id="IPR014755">
    <property type="entry name" value="Cu-Rt/internalin_Ig-like"/>
</dbReference>
<feature type="domain" description="BIG2" evidence="2">
    <location>
        <begin position="116"/>
        <end position="201"/>
    </location>
</feature>
<dbReference type="Pfam" id="PF02368">
    <property type="entry name" value="Big_2"/>
    <property type="match status" value="1"/>
</dbReference>
<name>A0A0K8J2T7_9FIRM</name>
<organism evidence="3 4">
    <name type="scientific">Herbinix luporum</name>
    <dbReference type="NCBI Taxonomy" id="1679721"/>
    <lineage>
        <taxon>Bacteria</taxon>
        <taxon>Bacillati</taxon>
        <taxon>Bacillota</taxon>
        <taxon>Clostridia</taxon>
        <taxon>Lachnospirales</taxon>
        <taxon>Lachnospiraceae</taxon>
        <taxon>Herbinix</taxon>
    </lineage>
</organism>
<accession>A0A0K8J2T7</accession>
<feature type="domain" description="BIG2" evidence="2">
    <location>
        <begin position="39"/>
        <end position="107"/>
    </location>
</feature>
<gene>
    <name evidence="3" type="ORF">SD1D_0398</name>
</gene>
<dbReference type="Gene3D" id="2.60.40.1220">
    <property type="match status" value="2"/>
</dbReference>
<dbReference type="SMART" id="SM00635">
    <property type="entry name" value="BID_2"/>
    <property type="match status" value="2"/>
</dbReference>
<evidence type="ECO:0000259" key="2">
    <source>
        <dbReference type="SMART" id="SM00635"/>
    </source>
</evidence>
<protein>
    <recommendedName>
        <fullName evidence="2">BIG2 domain-containing protein</fullName>
    </recommendedName>
</protein>
<sequence length="852" mass="93259">MKNNPGKKTAFSMVLALLLTSIFWFSIDKSAYGASPSFVESKVEIIGEDQTYQLEIKDKVAGSKYKWSSSNSKVARVSSKGIVTSVGKGTATIKCKITYPTNKSKTIKCKVTVIIPATKIRINNATEENGAHILKLGETYNFNRDITPSNSSDKTYWSIGGGDPECIRVVNSSNGIVEGTKAGKVVLVATAARKATKAEAKKSIVNDAIIIEVVKPSATVNSASIISNNEIKVVFDSPIDEKTVIGQNNILLDSIDITLKRNIKGVLAGDPGKLTAKLSDDKKTLIITSSNRLEGEYGINFTSKIKTVDGEAIEEYYKQIRYEDTILPEIADIILDDSGMIVTIVFSEAIDFSGLKVSNAAIVPGSSSSPADPLTISILNNKNNYIPSQDKKSLTINLSNIAYSDYDKVFTVVLSGIKDLAGNAPANYNLPVYLRTDTRPKPQARLISIARTSYNTLTAIFDRSIQYGGYATINNGSTMVGIVDSQNPKKVHYTLSEADALKTGIQTVSLIGWQAYNVDPSDTTSYKQHTRTISFNVDKSNPVLLSQEFDPETNILTLTYNKEVVLWSDSGVFNASLVTVTDEIRSNYNLTYSKLATDDPKVIKLQIGNMTLIGNYTFTLSKNFVMDTFRNYSTERTITISNSDGVDLELPGPYMISQSTTNPSQIYLDFNDMLDIESAQNVTNYGIPGVTIISAKLEKNSKYEGARVVLTLADESIDISMERPIKISGVKGYNGIYGPIIDYTSNVYLRDNKKPYYVGPPVFDKNKPNEIRLRFSEEITGSMVVKVTQLGTYSYVIGNSVSVSGSEVIITLNTIPDRNAYLRIEIIDNKILDLSGNQSSPMSTQVGVVAQY</sequence>
<dbReference type="KEGG" id="hsd:SD1D_0398"/>
<dbReference type="InterPro" id="IPR008964">
    <property type="entry name" value="Invasin/intimin_cell_adhesion"/>
</dbReference>
<dbReference type="AlphaFoldDB" id="A0A0K8J2T7"/>
<reference evidence="4" key="1">
    <citation type="submission" date="2015-09" db="EMBL/GenBank/DDBJ databases">
        <authorList>
            <person name="Wibberg D."/>
        </authorList>
    </citation>
    <scope>NUCLEOTIDE SEQUENCE [LARGE SCALE GENOMIC DNA]</scope>
    <source>
        <strain evidence="4">SD1D</strain>
    </source>
</reference>
<evidence type="ECO:0000313" key="4">
    <source>
        <dbReference type="Proteomes" id="UP000196053"/>
    </source>
</evidence>
<evidence type="ECO:0000256" key="1">
    <source>
        <dbReference type="ARBA" id="ARBA00022729"/>
    </source>
</evidence>
<dbReference type="Proteomes" id="UP000196053">
    <property type="component" value="Chromosome I"/>
</dbReference>
<keyword evidence="4" id="KW-1185">Reference proteome</keyword>
<dbReference type="Gene3D" id="2.60.40.1080">
    <property type="match status" value="1"/>
</dbReference>
<evidence type="ECO:0000313" key="3">
    <source>
        <dbReference type="EMBL" id="CUH91951.1"/>
    </source>
</evidence>